<feature type="transmembrane region" description="Helical" evidence="9">
    <location>
        <begin position="306"/>
        <end position="324"/>
    </location>
</feature>
<dbReference type="Pfam" id="PF03219">
    <property type="entry name" value="TLC"/>
    <property type="match status" value="1"/>
</dbReference>
<dbReference type="GO" id="GO:0005471">
    <property type="term" value="F:ATP:ADP antiporter activity"/>
    <property type="evidence" value="ECO:0007669"/>
    <property type="project" value="InterPro"/>
</dbReference>
<feature type="transmembrane region" description="Helical" evidence="9">
    <location>
        <begin position="208"/>
        <end position="229"/>
    </location>
</feature>
<feature type="transmembrane region" description="Helical" evidence="9">
    <location>
        <begin position="504"/>
        <end position="524"/>
    </location>
</feature>
<feature type="transmembrane region" description="Helical" evidence="9">
    <location>
        <begin position="356"/>
        <end position="374"/>
    </location>
</feature>
<dbReference type="HOGENOM" id="CLU_023964_1_0_1"/>
<dbReference type="PANTHER" id="PTHR31187:SF1">
    <property type="entry name" value="ADP,ATP CARRIER PROTEIN 1"/>
    <property type="match status" value="1"/>
</dbReference>
<evidence type="ECO:0000313" key="10">
    <source>
        <dbReference type="EMBL" id="AFN83855.1"/>
    </source>
</evidence>
<dbReference type="Proteomes" id="UP000010094">
    <property type="component" value="Chromosome X"/>
</dbReference>
<protein>
    <recommendedName>
        <fullName evidence="9">ADP,ATP carrier protein</fullName>
    </recommendedName>
</protein>
<dbReference type="AlphaFoldDB" id="I7AGG2"/>
<evidence type="ECO:0000256" key="5">
    <source>
        <dbReference type="ARBA" id="ARBA00022741"/>
    </source>
</evidence>
<accession>I7AGG2</accession>
<dbReference type="EMBL" id="CP003529">
    <property type="protein sequence ID" value="AFN83855.1"/>
    <property type="molecule type" value="Genomic_DNA"/>
</dbReference>
<comment type="similarity">
    <text evidence="2 9">Belongs to the ADP/ATP translocase tlc family.</text>
</comment>
<dbReference type="RefSeq" id="XP_009265352.1">
    <property type="nucleotide sequence ID" value="XM_009267077.1"/>
</dbReference>
<feature type="transmembrane region" description="Helical" evidence="9">
    <location>
        <begin position="114"/>
        <end position="133"/>
    </location>
</feature>
<dbReference type="GeneID" id="20564469"/>
<keyword evidence="5 9" id="KW-0547">Nucleotide-binding</keyword>
<dbReference type="InterPro" id="IPR004667">
    <property type="entry name" value="ADP_ATP_car_bac_type"/>
</dbReference>
<gene>
    <name evidence="10" type="ordered locus">EROM_100390</name>
</gene>
<proteinExistence type="inferred from homology"/>
<dbReference type="PANTHER" id="PTHR31187">
    <property type="match status" value="1"/>
</dbReference>
<sequence length="543" mass="61776">MSALHPSAFPKDSYLFETEEELEEEVYKKTGIFKHIRIARNEWSRVLYLSLLFGAITVVHTTMGNLREMILMGRQDPMSMFFIKSIFLPPCSLFFVWTIQLGLNFFTPSKMFDITLILFSGCYIFFGLVMWPFKAYIQKDFYWARDIFGDGKMESLRVHFLYPVFLVFNEWTSSFLFLCSEMWGALVVSYFFNLFTNEVSTRKQSQRYISVYNISNAISIFLSAIFTLMFNKWRDSVVFETKELGFRVLILALAFIVLGVLGLKKYIEKRILPIPVFLIKEAKTPNVKKKEVEIKEVGKALSRSKLLLAISLNVLLYGVSSTLVEATFKSGIAVGAKYTNNSKETFSNFYNGMEQIIIAMSLLVVVNTPYSALIKKGGWKYVASLPIMVVVFSFFSVFLVAFYNVGAYGGGNVLFGSLFKGRKPMFFLENTLGLVTNASLKIGKYLGADASKEAISMQIDPLYRAKYKAVYDGLCGKLGKSLGSVICTIMTGIWDITDIRMASSVSGILVAIIIMLWLCVLRYLNKKFQTAMENNTYIELEEF</sequence>
<keyword evidence="11" id="KW-1185">Reference proteome</keyword>
<feature type="transmembrane region" description="Helical" evidence="9">
    <location>
        <begin position="244"/>
        <end position="263"/>
    </location>
</feature>
<feature type="transmembrane region" description="Helical" evidence="9">
    <location>
        <begin position="175"/>
        <end position="196"/>
    </location>
</feature>
<evidence type="ECO:0000256" key="7">
    <source>
        <dbReference type="ARBA" id="ARBA00022989"/>
    </source>
</evidence>
<evidence type="ECO:0000256" key="4">
    <source>
        <dbReference type="ARBA" id="ARBA00022692"/>
    </source>
</evidence>
<comment type="subcellular location">
    <subcellularLocation>
        <location evidence="1 9">Membrane</location>
        <topology evidence="1 9">Multi-pass membrane protein</topology>
    </subcellularLocation>
</comment>
<feature type="transmembrane region" description="Helical" evidence="9">
    <location>
        <begin position="86"/>
        <end position="107"/>
    </location>
</feature>
<dbReference type="GO" id="GO:0016020">
    <property type="term" value="C:membrane"/>
    <property type="evidence" value="ECO:0007669"/>
    <property type="project" value="UniProtKB-SubCell"/>
</dbReference>
<evidence type="ECO:0000256" key="2">
    <source>
        <dbReference type="ARBA" id="ARBA00007127"/>
    </source>
</evidence>
<evidence type="ECO:0000313" key="11">
    <source>
        <dbReference type="Proteomes" id="UP000010094"/>
    </source>
</evidence>
<keyword evidence="3 9" id="KW-0813">Transport</keyword>
<dbReference type="KEGG" id="ero:EROM_100390"/>
<feature type="transmembrane region" description="Helical" evidence="9">
    <location>
        <begin position="381"/>
        <end position="403"/>
    </location>
</feature>
<evidence type="ECO:0000256" key="1">
    <source>
        <dbReference type="ARBA" id="ARBA00004141"/>
    </source>
</evidence>
<dbReference type="OrthoDB" id="2190844at2759"/>
<reference evidence="10 11" key="1">
    <citation type="journal article" date="2012" name="Proc. Natl. Acad. Sci. U.S.A.">
        <title>Gain and loss of multiple functionally related, horizontally transferred genes in the reduced genomes of two microsporidian parasites.</title>
        <authorList>
            <person name="Pombert J.-F."/>
            <person name="Selman M."/>
            <person name="Burki F."/>
            <person name="Bardell F.T."/>
            <person name="Farinelli L."/>
            <person name="Solter L.F."/>
            <person name="Whitman D.W."/>
            <person name="Weiss L.M."/>
            <person name="Corradi N."/>
            <person name="Keeling P.J."/>
        </authorList>
    </citation>
    <scope>NUCLEOTIDE SEQUENCE [LARGE SCALE GENOMIC DNA]</scope>
    <source>
        <strain evidence="10 11">SJ-2008</strain>
    </source>
</reference>
<feature type="transmembrane region" description="Helical" evidence="9">
    <location>
        <begin position="46"/>
        <end position="66"/>
    </location>
</feature>
<keyword evidence="4 9" id="KW-0812">Transmembrane</keyword>
<dbReference type="VEuPathDB" id="MicrosporidiaDB:EROM_100390"/>
<evidence type="ECO:0000256" key="3">
    <source>
        <dbReference type="ARBA" id="ARBA00022448"/>
    </source>
</evidence>
<name>I7AGG2_ENCRO</name>
<evidence type="ECO:0000256" key="6">
    <source>
        <dbReference type="ARBA" id="ARBA00022840"/>
    </source>
</evidence>
<dbReference type="GO" id="GO:0005524">
    <property type="term" value="F:ATP binding"/>
    <property type="evidence" value="ECO:0007669"/>
    <property type="project" value="UniProtKB-KW"/>
</dbReference>
<evidence type="ECO:0000256" key="8">
    <source>
        <dbReference type="ARBA" id="ARBA00023136"/>
    </source>
</evidence>
<evidence type="ECO:0000256" key="9">
    <source>
        <dbReference type="RuleBase" id="RU363121"/>
    </source>
</evidence>
<keyword evidence="7 9" id="KW-1133">Transmembrane helix</keyword>
<keyword evidence="8 9" id="KW-0472">Membrane</keyword>
<keyword evidence="6 9" id="KW-0067">ATP-binding</keyword>
<organism evidence="10 11">
    <name type="scientific">Encephalitozoon romaleae (strain SJ-2008)</name>
    <name type="common">Microsporidian parasite</name>
    <dbReference type="NCBI Taxonomy" id="1178016"/>
    <lineage>
        <taxon>Eukaryota</taxon>
        <taxon>Fungi</taxon>
        <taxon>Fungi incertae sedis</taxon>
        <taxon>Microsporidia</taxon>
        <taxon>Unikaryonidae</taxon>
        <taxon>Encephalitozoon</taxon>
    </lineage>
</organism>